<evidence type="ECO:0000313" key="4">
    <source>
        <dbReference type="Proteomes" id="UP000001508"/>
    </source>
</evidence>
<keyword evidence="1" id="KW-0472">Membrane</keyword>
<keyword evidence="1" id="KW-1003">Cell membrane</keyword>
<evidence type="ECO:0000313" key="3">
    <source>
        <dbReference type="EMBL" id="ADH87219.1"/>
    </source>
</evidence>
<feature type="region of interest" description="Disordered" evidence="2">
    <location>
        <begin position="1"/>
        <end position="30"/>
    </location>
</feature>
<dbReference type="HOGENOM" id="CLU_144811_6_1_7"/>
<dbReference type="HAMAP" id="MF_00386">
    <property type="entry name" value="UPF0161_YidD"/>
    <property type="match status" value="1"/>
</dbReference>
<feature type="compositionally biased region" description="Polar residues" evidence="2">
    <location>
        <begin position="1"/>
        <end position="11"/>
    </location>
</feature>
<comment type="function">
    <text evidence="1">Could be involved in insertion of integral membrane proteins into the membrane.</text>
</comment>
<dbReference type="Proteomes" id="UP000001508">
    <property type="component" value="Chromosome"/>
</dbReference>
<gene>
    <name evidence="3" type="ordered locus">DaAHT2_2555</name>
</gene>
<dbReference type="eggNOG" id="COG0759">
    <property type="taxonomic scope" value="Bacteria"/>
</dbReference>
<dbReference type="AlphaFoldDB" id="D6Z0V9"/>
<dbReference type="PANTHER" id="PTHR33383:SF1">
    <property type="entry name" value="MEMBRANE PROTEIN INSERTION EFFICIENCY FACTOR-RELATED"/>
    <property type="match status" value="1"/>
</dbReference>
<proteinExistence type="inferred from homology"/>
<dbReference type="SMART" id="SM01234">
    <property type="entry name" value="Haemolytic"/>
    <property type="match status" value="1"/>
</dbReference>
<evidence type="ECO:0000256" key="2">
    <source>
        <dbReference type="SAM" id="MobiDB-lite"/>
    </source>
</evidence>
<dbReference type="EMBL" id="CP001940">
    <property type="protein sequence ID" value="ADH87219.1"/>
    <property type="molecule type" value="Genomic_DNA"/>
</dbReference>
<name>D6Z0V9_DESAT</name>
<keyword evidence="4" id="KW-1185">Reference proteome</keyword>
<comment type="subcellular location">
    <subcellularLocation>
        <location evidence="1">Cell inner membrane</location>
        <topology evidence="1">Peripheral membrane protein</topology>
        <orientation evidence="1">Cytoplasmic side</orientation>
    </subcellularLocation>
</comment>
<keyword evidence="1" id="KW-0997">Cell inner membrane</keyword>
<protein>
    <recommendedName>
        <fullName evidence="1">Putative membrane protein insertion efficiency factor</fullName>
    </recommendedName>
</protein>
<dbReference type="KEGG" id="dak:DaAHT2_2555"/>
<dbReference type="Pfam" id="PF01809">
    <property type="entry name" value="YidD"/>
    <property type="match status" value="1"/>
</dbReference>
<dbReference type="STRING" id="589865.DaAHT2_2555"/>
<comment type="similarity">
    <text evidence="1">Belongs to the UPF0161 family.</text>
</comment>
<reference evidence="4" key="1">
    <citation type="submission" date="2010-02" db="EMBL/GenBank/DDBJ databases">
        <title>Complete sequence of Desulfurivibrio alkaliphilus AHT2.</title>
        <authorList>
            <consortium name="US DOE Joint Genome Institute"/>
            <person name="Pitluck S."/>
            <person name="Chertkov O."/>
            <person name="Detter J.C."/>
            <person name="Han C."/>
            <person name="Tapia R."/>
            <person name="Larimer F."/>
            <person name="Land M."/>
            <person name="Hauser L."/>
            <person name="Kyrpides N."/>
            <person name="Mikhailova N."/>
            <person name="Sorokin D.Y."/>
            <person name="Muyzer G."/>
            <person name="Woyke T."/>
        </authorList>
    </citation>
    <scope>NUCLEOTIDE SEQUENCE [LARGE SCALE GENOMIC DNA]</scope>
    <source>
        <strain evidence="4">DSM 19089 / UNIQEM U267 / AHT2</strain>
    </source>
</reference>
<dbReference type="InParanoid" id="D6Z0V9"/>
<dbReference type="FunCoup" id="D6Z0V9">
    <property type="interactions" value="264"/>
</dbReference>
<dbReference type="GO" id="GO:0005886">
    <property type="term" value="C:plasma membrane"/>
    <property type="evidence" value="ECO:0007669"/>
    <property type="project" value="UniProtKB-SubCell"/>
</dbReference>
<organism evidence="3 4">
    <name type="scientific">Desulfurivibrio alkaliphilus (strain DSM 19089 / UNIQEM U267 / AHT2)</name>
    <dbReference type="NCBI Taxonomy" id="589865"/>
    <lineage>
        <taxon>Bacteria</taxon>
        <taxon>Pseudomonadati</taxon>
        <taxon>Thermodesulfobacteriota</taxon>
        <taxon>Desulfobulbia</taxon>
        <taxon>Desulfobulbales</taxon>
        <taxon>Desulfobulbaceae</taxon>
        <taxon>Desulfurivibrio</taxon>
    </lineage>
</organism>
<evidence type="ECO:0000256" key="1">
    <source>
        <dbReference type="HAMAP-Rule" id="MF_00386"/>
    </source>
</evidence>
<dbReference type="PANTHER" id="PTHR33383">
    <property type="entry name" value="MEMBRANE PROTEIN INSERTION EFFICIENCY FACTOR-RELATED"/>
    <property type="match status" value="1"/>
</dbReference>
<dbReference type="InterPro" id="IPR002696">
    <property type="entry name" value="Membr_insert_effic_factor_YidD"/>
</dbReference>
<accession>D6Z0V9</accession>
<sequence>MMAENSANSPVGQPPEVKSHSGSPVPGGLRALPRRGCLLLVRFYQLVISPLFPPSCRFVPTCSEYALEAITRYGVLRGCYLAFRRILRCHPFNPGGFDPVK</sequence>
<dbReference type="NCBIfam" id="TIGR00278">
    <property type="entry name" value="membrane protein insertion efficiency factor YidD"/>
    <property type="match status" value="1"/>
</dbReference>